<dbReference type="GO" id="GO:0003677">
    <property type="term" value="F:DNA binding"/>
    <property type="evidence" value="ECO:0007669"/>
    <property type="project" value="UniProtKB-KW"/>
</dbReference>
<feature type="domain" description="C2H2-type" evidence="12">
    <location>
        <begin position="269"/>
        <end position="296"/>
    </location>
</feature>
<keyword evidence="8" id="KW-0804">Transcription</keyword>
<evidence type="ECO:0000256" key="11">
    <source>
        <dbReference type="SAM" id="MobiDB-lite"/>
    </source>
</evidence>
<evidence type="ECO:0000256" key="4">
    <source>
        <dbReference type="ARBA" id="ARBA00022771"/>
    </source>
</evidence>
<feature type="domain" description="C2H2-type" evidence="12">
    <location>
        <begin position="402"/>
        <end position="429"/>
    </location>
</feature>
<feature type="domain" description="C2H2-type" evidence="12">
    <location>
        <begin position="831"/>
        <end position="858"/>
    </location>
</feature>
<evidence type="ECO:0000256" key="2">
    <source>
        <dbReference type="ARBA" id="ARBA00022723"/>
    </source>
</evidence>
<feature type="domain" description="C2H2-type" evidence="12">
    <location>
        <begin position="456"/>
        <end position="484"/>
    </location>
</feature>
<dbReference type="FunFam" id="3.30.160.60:FF:001388">
    <property type="entry name" value="Zinc finger and AT-hook domain containing"/>
    <property type="match status" value="1"/>
</dbReference>
<evidence type="ECO:0000256" key="9">
    <source>
        <dbReference type="ARBA" id="ARBA00023242"/>
    </source>
</evidence>
<organism evidence="13 14">
    <name type="scientific">Mugilogobius chulae</name>
    <name type="common">yellowstripe goby</name>
    <dbReference type="NCBI Taxonomy" id="88201"/>
    <lineage>
        <taxon>Eukaryota</taxon>
        <taxon>Metazoa</taxon>
        <taxon>Chordata</taxon>
        <taxon>Craniata</taxon>
        <taxon>Vertebrata</taxon>
        <taxon>Euteleostomi</taxon>
        <taxon>Actinopterygii</taxon>
        <taxon>Neopterygii</taxon>
        <taxon>Teleostei</taxon>
        <taxon>Neoteleostei</taxon>
        <taxon>Acanthomorphata</taxon>
        <taxon>Gobiaria</taxon>
        <taxon>Gobiiformes</taxon>
        <taxon>Gobioidei</taxon>
        <taxon>Gobiidae</taxon>
        <taxon>Gobionellinae</taxon>
        <taxon>Mugilogobius</taxon>
    </lineage>
</organism>
<dbReference type="GO" id="GO:0010468">
    <property type="term" value="P:regulation of gene expression"/>
    <property type="evidence" value="ECO:0007669"/>
    <property type="project" value="TreeGrafter"/>
</dbReference>
<comment type="caution">
    <text evidence="13">The sequence shown here is derived from an EMBL/GenBank/DDBJ whole genome shotgun (WGS) entry which is preliminary data.</text>
</comment>
<proteinExistence type="predicted"/>
<dbReference type="Gene3D" id="3.30.160.60">
    <property type="entry name" value="Classic Zinc Finger"/>
    <property type="match status" value="10"/>
</dbReference>
<dbReference type="InterPro" id="IPR050688">
    <property type="entry name" value="Zinc_finger/UBP_domain"/>
</dbReference>
<dbReference type="AlphaFoldDB" id="A0AAW0N322"/>
<feature type="domain" description="C2H2-type" evidence="12">
    <location>
        <begin position="676"/>
        <end position="703"/>
    </location>
</feature>
<feature type="domain" description="C2H2-type" evidence="12">
    <location>
        <begin position="297"/>
        <end position="324"/>
    </location>
</feature>
<dbReference type="Pfam" id="PF00096">
    <property type="entry name" value="zf-C2H2"/>
    <property type="match status" value="4"/>
</dbReference>
<feature type="domain" description="C2H2-type" evidence="12">
    <location>
        <begin position="108"/>
        <end position="135"/>
    </location>
</feature>
<feature type="region of interest" description="Disordered" evidence="11">
    <location>
        <begin position="132"/>
        <end position="173"/>
    </location>
</feature>
<dbReference type="PANTHER" id="PTHR24403">
    <property type="entry name" value="ZINC FINGER PROTEIN"/>
    <property type="match status" value="1"/>
</dbReference>
<dbReference type="EMBL" id="JBBPFD010000019">
    <property type="protein sequence ID" value="KAK7887220.1"/>
    <property type="molecule type" value="Genomic_DNA"/>
</dbReference>
<keyword evidence="4 10" id="KW-0863">Zinc-finger</keyword>
<evidence type="ECO:0000313" key="14">
    <source>
        <dbReference type="Proteomes" id="UP001460270"/>
    </source>
</evidence>
<evidence type="ECO:0000256" key="5">
    <source>
        <dbReference type="ARBA" id="ARBA00022833"/>
    </source>
</evidence>
<dbReference type="FunFam" id="3.30.160.60:FF:000306">
    <property type="entry name" value="Zinc finger and AT-hook domain containing"/>
    <property type="match status" value="1"/>
</dbReference>
<feature type="domain" description="C2H2-type" evidence="12">
    <location>
        <begin position="888"/>
        <end position="915"/>
    </location>
</feature>
<feature type="domain" description="C2H2-type" evidence="12">
    <location>
        <begin position="917"/>
        <end position="945"/>
    </location>
</feature>
<keyword evidence="7" id="KW-0238">DNA-binding</keyword>
<dbReference type="GO" id="GO:0005634">
    <property type="term" value="C:nucleus"/>
    <property type="evidence" value="ECO:0007669"/>
    <property type="project" value="UniProtKB-SubCell"/>
</dbReference>
<gene>
    <name evidence="13" type="ORF">WMY93_026841</name>
</gene>
<dbReference type="SUPFAM" id="SSF57667">
    <property type="entry name" value="beta-beta-alpha zinc fingers"/>
    <property type="match status" value="6"/>
</dbReference>
<feature type="compositionally biased region" description="Basic and acidic residues" evidence="11">
    <location>
        <begin position="77"/>
        <end position="98"/>
    </location>
</feature>
<dbReference type="Pfam" id="PF12874">
    <property type="entry name" value="zf-met"/>
    <property type="match status" value="1"/>
</dbReference>
<dbReference type="SMART" id="SM00355">
    <property type="entry name" value="ZnF_C2H2"/>
    <property type="match status" value="19"/>
</dbReference>
<keyword evidence="6" id="KW-0805">Transcription regulation</keyword>
<feature type="region of interest" description="Disordered" evidence="11">
    <location>
        <begin position="937"/>
        <end position="956"/>
    </location>
</feature>
<feature type="domain" description="C2H2-type" evidence="12">
    <location>
        <begin position="859"/>
        <end position="886"/>
    </location>
</feature>
<feature type="region of interest" description="Disordered" evidence="11">
    <location>
        <begin position="190"/>
        <end position="230"/>
    </location>
</feature>
<keyword evidence="5" id="KW-0862">Zinc</keyword>
<sequence length="1124" mass="128777">MDEQAEGGAVFMCRLCNLFSPSHSQLLVHCSQVHQQQGSSHDFIITLQPLDPQAVGKPTRIPSKRQRGRPKGSINKRNKEDSPGYTKDNAETEGEREQDVIEVDTSCFECKECNRTFRNRRQILKHICLKVEEEEENDSSNSGPPKTAKRRRPQTEDQISQSKVKTPSTESKKSVISVFLAEDEILPDVSKMVPVEEESPTEKESSTAQDTQRQTQQEKTSNEVAACADGPNIDVEPSALRLTAEVSKGFQEYSINQDNDSLQNKLKIFTCEFCNKIFKFRHSLIAHLRTHTQEKPFKCPHCDYASAIKANLKVHLRKHTGDKFHCDHCSFTCISSGHLKVHIERVHLKVKHHCSFCKSKYSDVKNLLKHMERQHSLKDSAVNKIYQQLRLKTRQGFRQLLFHCPTCRRCFKSQQERDRHLLVHESQPPFGCMLCEYAATKLSGLTAHIKKHFFLYVCTVCKSVFVSCHRLKTHLTESHSELNQDQIFSDCISSSYQLIQAGGGIWGQDSEKLIEHTSQDENVREEVPEKIQEKLQEKNISELEQKSSQDLEMGLFEHATESLNADTENLLQNNQITLLSEDAECTKRQENCLLNDQKQESLDLNNDISETPSANLAIKKLNVTQSVLSLDKDKNVQSEESEATVENAFLQVLSSIQKTQLSIETLQQLRKVYGELECEYCGKLFAYKVHYNNHVRTHTKEHLQYCSQCNYSAVTKSSLNRHMIQKHSDLLLSCPNASCSFTTPDKYKLQTHVRRFHEETNIVPCSVCNNNFFEHRLKQHMRKHHPETVPGEGKGRMKKQADKCPYCDSYFLKNSSDFQQHIWAHEGIKPYTCNMCDYAGCRKNNLRLHMNRHKTEKIHLCDLCGKKLKSEVTLKIHTRSHTNEGRKFKCSECDFSTALKLSFTRHMEQHARGRQAFQCAHCFYSCNKVGPLKRHYKKTHPDEKYPDAEDSEDTEAQEKTGFKCPVCDTIHGSKRELNRHLKNKHRLNVLQISFEETEAVETQFVPVEDEMQLTEVPEESLQDSEAVNILQQITELNSDIQSAVTPMVAMAPGTVTVMEQIADEQEISTDQLMVVNADENLGADQVMVVEEAEGLEALTVLTQGDNTHHYIVYVQEETVEIDNN</sequence>
<dbReference type="Pfam" id="PF13909">
    <property type="entry name" value="zf-H2C2_5"/>
    <property type="match status" value="1"/>
</dbReference>
<reference evidence="14" key="1">
    <citation type="submission" date="2024-04" db="EMBL/GenBank/DDBJ databases">
        <title>Salinicola lusitanus LLJ914,a marine bacterium isolated from the Okinawa Trough.</title>
        <authorList>
            <person name="Li J."/>
        </authorList>
    </citation>
    <scope>NUCLEOTIDE SEQUENCE [LARGE SCALE GENOMIC DNA]</scope>
</reference>
<dbReference type="PROSITE" id="PS50157">
    <property type="entry name" value="ZINC_FINGER_C2H2_2"/>
    <property type="match status" value="10"/>
</dbReference>
<accession>A0AAW0N322</accession>
<dbReference type="FunFam" id="3.30.160.60:FF:000687">
    <property type="entry name" value="Zinc finger and AT-hook domain containing"/>
    <property type="match status" value="1"/>
</dbReference>
<keyword evidence="9" id="KW-0539">Nucleus</keyword>
<evidence type="ECO:0000256" key="6">
    <source>
        <dbReference type="ARBA" id="ARBA00023015"/>
    </source>
</evidence>
<feature type="region of interest" description="Disordered" evidence="11">
    <location>
        <begin position="50"/>
        <end position="98"/>
    </location>
</feature>
<evidence type="ECO:0000256" key="7">
    <source>
        <dbReference type="ARBA" id="ARBA00023125"/>
    </source>
</evidence>
<keyword evidence="2" id="KW-0479">Metal-binding</keyword>
<keyword evidence="14" id="KW-1185">Reference proteome</keyword>
<feature type="compositionally biased region" description="Polar residues" evidence="11">
    <location>
        <begin position="208"/>
        <end position="223"/>
    </location>
</feature>
<evidence type="ECO:0000256" key="8">
    <source>
        <dbReference type="ARBA" id="ARBA00023163"/>
    </source>
</evidence>
<protein>
    <recommendedName>
        <fullName evidence="12">C2H2-type domain-containing protein</fullName>
    </recommendedName>
</protein>
<evidence type="ECO:0000256" key="3">
    <source>
        <dbReference type="ARBA" id="ARBA00022737"/>
    </source>
</evidence>
<dbReference type="PROSITE" id="PS00028">
    <property type="entry name" value="ZINC_FINGER_C2H2_1"/>
    <property type="match status" value="8"/>
</dbReference>
<evidence type="ECO:0000259" key="12">
    <source>
        <dbReference type="PROSITE" id="PS50157"/>
    </source>
</evidence>
<dbReference type="GO" id="GO:0008270">
    <property type="term" value="F:zinc ion binding"/>
    <property type="evidence" value="ECO:0007669"/>
    <property type="project" value="UniProtKB-KW"/>
</dbReference>
<evidence type="ECO:0000256" key="1">
    <source>
        <dbReference type="ARBA" id="ARBA00004123"/>
    </source>
</evidence>
<dbReference type="InterPro" id="IPR013087">
    <property type="entry name" value="Znf_C2H2_type"/>
</dbReference>
<dbReference type="FunFam" id="3.30.160.60:FF:000255">
    <property type="entry name" value="Zinc finger and AT-hook domain containing"/>
    <property type="match status" value="1"/>
</dbReference>
<feature type="compositionally biased region" description="Basic residues" evidence="11">
    <location>
        <begin position="62"/>
        <end position="76"/>
    </location>
</feature>
<evidence type="ECO:0000256" key="10">
    <source>
        <dbReference type="PROSITE-ProRule" id="PRU00042"/>
    </source>
</evidence>
<keyword evidence="3" id="KW-0677">Repeat</keyword>
<dbReference type="PANTHER" id="PTHR24403:SF67">
    <property type="entry name" value="FI01116P-RELATED"/>
    <property type="match status" value="1"/>
</dbReference>
<dbReference type="InterPro" id="IPR036236">
    <property type="entry name" value="Znf_C2H2_sf"/>
</dbReference>
<evidence type="ECO:0000313" key="13">
    <source>
        <dbReference type="EMBL" id="KAK7887220.1"/>
    </source>
</evidence>
<name>A0AAW0N322_9GOBI</name>
<feature type="compositionally biased region" description="Polar residues" evidence="11">
    <location>
        <begin position="156"/>
        <end position="169"/>
    </location>
</feature>
<dbReference type="Proteomes" id="UP001460270">
    <property type="component" value="Unassembled WGS sequence"/>
</dbReference>
<comment type="subcellular location">
    <subcellularLocation>
        <location evidence="1">Nucleus</location>
    </subcellularLocation>
</comment>